<proteinExistence type="predicted"/>
<evidence type="ECO:0000313" key="1">
    <source>
        <dbReference type="Proteomes" id="UP000887569"/>
    </source>
</evidence>
<reference evidence="2" key="1">
    <citation type="submission" date="2022-11" db="UniProtKB">
        <authorList>
            <consortium name="WormBaseParasite"/>
        </authorList>
    </citation>
    <scope>IDENTIFICATION</scope>
</reference>
<sequence length="122" mass="13590">MAEIRIHDEYSAQGCAGEVVQVGSMCFVSEQDVRLARRRNSRGQKVLEREATSRWVSGRCDAQTATGILGVARALFVCTTLTRIAGVNRCVNAIQQQLLHMVRGSGRLHRVSRDTQPLMNYN</sequence>
<accession>A0A915BQX8</accession>
<name>A0A915BQX8_PARUN</name>
<protein>
    <submittedName>
        <fullName evidence="2">Uncharacterized protein</fullName>
    </submittedName>
</protein>
<dbReference type="AlphaFoldDB" id="A0A915BQX8"/>
<evidence type="ECO:0000313" key="2">
    <source>
        <dbReference type="WBParaSite" id="PgR054_g003_t01"/>
    </source>
</evidence>
<dbReference type="Proteomes" id="UP000887569">
    <property type="component" value="Unplaced"/>
</dbReference>
<keyword evidence="1" id="KW-1185">Reference proteome</keyword>
<dbReference type="WBParaSite" id="PgR054_g003_t01">
    <property type="protein sequence ID" value="PgR054_g003_t01"/>
    <property type="gene ID" value="PgR054_g003"/>
</dbReference>
<organism evidence="1 2">
    <name type="scientific">Parascaris univalens</name>
    <name type="common">Nematode worm</name>
    <dbReference type="NCBI Taxonomy" id="6257"/>
    <lineage>
        <taxon>Eukaryota</taxon>
        <taxon>Metazoa</taxon>
        <taxon>Ecdysozoa</taxon>
        <taxon>Nematoda</taxon>
        <taxon>Chromadorea</taxon>
        <taxon>Rhabditida</taxon>
        <taxon>Spirurina</taxon>
        <taxon>Ascaridomorpha</taxon>
        <taxon>Ascaridoidea</taxon>
        <taxon>Ascarididae</taxon>
        <taxon>Parascaris</taxon>
    </lineage>
</organism>